<dbReference type="SMART" id="SM00855">
    <property type="entry name" value="PGAM"/>
    <property type="match status" value="1"/>
</dbReference>
<dbReference type="InterPro" id="IPR020084">
    <property type="entry name" value="NUDIX_hydrolase_CS"/>
</dbReference>
<evidence type="ECO:0000313" key="9">
    <source>
        <dbReference type="Proteomes" id="UP000253495"/>
    </source>
</evidence>
<dbReference type="CDD" id="cd03673">
    <property type="entry name" value="NUDIX_Ap6A_hydrolase"/>
    <property type="match status" value="1"/>
</dbReference>
<evidence type="ECO:0000256" key="3">
    <source>
        <dbReference type="ARBA" id="ARBA00022801"/>
    </source>
</evidence>
<sequence length="345" mass="37049">MSADETAPGESGAGGPVSELSAPNPACSGRERPENGIATVHAAGAVVWRARPGGGTEVAVVHRPRYDDWSLPKGKVDPGETIAHTAFREISEETGLTCVLSRRLPQVTYRIPTRDGGRAVKSVDYFSARVRSGSFLPNEEVDELRWMTTEQAREQLSYALDVSVLDAFDRLPTDTATLLLVRHAKAGTRSRFSGDDTLRPLSEAGFAQRQALHTLLPLFGPERVHSAPRLRCEQTVSPLAEELGVDIGDEPLLSEEGYWSDPSDAVQRLLEIAAMPGIAVVCSQGGVIPDLVTRLAAESGLEPGEVRSKKASVWTLTFQRGRPSGHNAAPALHLAAADYLAEPCS</sequence>
<dbReference type="InterPro" id="IPR000086">
    <property type="entry name" value="NUDIX_hydrolase_dom"/>
</dbReference>
<gene>
    <name evidence="8" type="ORF">DFQ14_11848</name>
</gene>
<evidence type="ECO:0000259" key="7">
    <source>
        <dbReference type="PROSITE" id="PS51462"/>
    </source>
</evidence>
<dbReference type="GO" id="GO:0016787">
    <property type="term" value="F:hydrolase activity"/>
    <property type="evidence" value="ECO:0007669"/>
    <property type="project" value="UniProtKB-KW"/>
</dbReference>
<accession>A0A368VEM6</accession>
<dbReference type="InterPro" id="IPR029033">
    <property type="entry name" value="His_PPase_superfam"/>
</dbReference>
<dbReference type="CDD" id="cd07067">
    <property type="entry name" value="HP_PGM_like"/>
    <property type="match status" value="1"/>
</dbReference>
<evidence type="ECO:0000313" key="8">
    <source>
        <dbReference type="EMBL" id="RCW39153.1"/>
    </source>
</evidence>
<evidence type="ECO:0000256" key="2">
    <source>
        <dbReference type="ARBA" id="ARBA00005582"/>
    </source>
</evidence>
<dbReference type="SUPFAM" id="SSF53254">
    <property type="entry name" value="Phosphoglycerate mutase-like"/>
    <property type="match status" value="1"/>
</dbReference>
<protein>
    <submittedName>
        <fullName evidence="8">8-oxo-dGTP diphosphatase</fullName>
    </submittedName>
</protein>
<feature type="domain" description="Nudix hydrolase" evidence="7">
    <location>
        <begin position="38"/>
        <end position="169"/>
    </location>
</feature>
<evidence type="ECO:0000256" key="4">
    <source>
        <dbReference type="ARBA" id="ARBA00022842"/>
    </source>
</evidence>
<comment type="similarity">
    <text evidence="2 5">Belongs to the Nudix hydrolase family.</text>
</comment>
<dbReference type="OrthoDB" id="4287477at2"/>
<dbReference type="EMBL" id="QPJC01000018">
    <property type="protein sequence ID" value="RCW39153.1"/>
    <property type="molecule type" value="Genomic_DNA"/>
</dbReference>
<dbReference type="Pfam" id="PF00293">
    <property type="entry name" value="NUDIX"/>
    <property type="match status" value="1"/>
</dbReference>
<dbReference type="RefSeq" id="WP_114454917.1">
    <property type="nucleotide sequence ID" value="NZ_QPJC01000018.1"/>
</dbReference>
<dbReference type="Proteomes" id="UP000253495">
    <property type="component" value="Unassembled WGS sequence"/>
</dbReference>
<dbReference type="PRINTS" id="PR00502">
    <property type="entry name" value="NUDIXFAMILY"/>
</dbReference>
<keyword evidence="9" id="KW-1185">Reference proteome</keyword>
<evidence type="ECO:0000256" key="1">
    <source>
        <dbReference type="ARBA" id="ARBA00001946"/>
    </source>
</evidence>
<comment type="caution">
    <text evidence="8">The sequence shown here is derived from an EMBL/GenBank/DDBJ whole genome shotgun (WGS) entry which is preliminary data.</text>
</comment>
<dbReference type="Pfam" id="PF00300">
    <property type="entry name" value="His_Phos_1"/>
    <property type="match status" value="1"/>
</dbReference>
<dbReference type="AlphaFoldDB" id="A0A368VEM6"/>
<dbReference type="InterPro" id="IPR020476">
    <property type="entry name" value="Nudix_hydrolase"/>
</dbReference>
<organism evidence="8 9">
    <name type="scientific">Halopolyspora algeriensis</name>
    <dbReference type="NCBI Taxonomy" id="1500506"/>
    <lineage>
        <taxon>Bacteria</taxon>
        <taxon>Bacillati</taxon>
        <taxon>Actinomycetota</taxon>
        <taxon>Actinomycetes</taxon>
        <taxon>Actinomycetes incertae sedis</taxon>
        <taxon>Halopolyspora</taxon>
    </lineage>
</organism>
<keyword evidence="3 5" id="KW-0378">Hydrolase</keyword>
<keyword evidence="4" id="KW-0460">Magnesium</keyword>
<dbReference type="PANTHER" id="PTHR43222">
    <property type="entry name" value="NUDIX HYDROLASE 23"/>
    <property type="match status" value="1"/>
</dbReference>
<proteinExistence type="inferred from homology"/>
<evidence type="ECO:0000256" key="6">
    <source>
        <dbReference type="SAM" id="MobiDB-lite"/>
    </source>
</evidence>
<name>A0A368VEM6_9ACTN</name>
<dbReference type="Gene3D" id="3.90.79.10">
    <property type="entry name" value="Nucleoside Triphosphate Pyrophosphohydrolase"/>
    <property type="match status" value="1"/>
</dbReference>
<dbReference type="PROSITE" id="PS51462">
    <property type="entry name" value="NUDIX"/>
    <property type="match status" value="1"/>
</dbReference>
<dbReference type="PROSITE" id="PS00893">
    <property type="entry name" value="NUDIX_BOX"/>
    <property type="match status" value="1"/>
</dbReference>
<dbReference type="InterPro" id="IPR015797">
    <property type="entry name" value="NUDIX_hydrolase-like_dom_sf"/>
</dbReference>
<comment type="cofactor">
    <cofactor evidence="1">
        <name>Mg(2+)</name>
        <dbReference type="ChEBI" id="CHEBI:18420"/>
    </cofactor>
</comment>
<dbReference type="InterPro" id="IPR013078">
    <property type="entry name" value="His_Pase_superF_clade-1"/>
</dbReference>
<dbReference type="PANTHER" id="PTHR43222:SF9">
    <property type="entry name" value="8-OXO-(D)GTP PHOSPHATASE"/>
    <property type="match status" value="1"/>
</dbReference>
<dbReference type="SUPFAM" id="SSF55811">
    <property type="entry name" value="Nudix"/>
    <property type="match status" value="1"/>
</dbReference>
<reference evidence="8 9" key="1">
    <citation type="submission" date="2018-07" db="EMBL/GenBank/DDBJ databases">
        <title>Genomic Encyclopedia of Type Strains, Phase III (KMG-III): the genomes of soil and plant-associated and newly described type strains.</title>
        <authorList>
            <person name="Whitman W."/>
        </authorList>
    </citation>
    <scope>NUCLEOTIDE SEQUENCE [LARGE SCALE GENOMIC DNA]</scope>
    <source>
        <strain evidence="8 9">CECT 8575</strain>
    </source>
</reference>
<evidence type="ECO:0000256" key="5">
    <source>
        <dbReference type="RuleBase" id="RU003476"/>
    </source>
</evidence>
<dbReference type="Gene3D" id="3.40.50.1240">
    <property type="entry name" value="Phosphoglycerate mutase-like"/>
    <property type="match status" value="1"/>
</dbReference>
<feature type="region of interest" description="Disordered" evidence="6">
    <location>
        <begin position="1"/>
        <end position="33"/>
    </location>
</feature>